<keyword evidence="8" id="KW-1185">Reference proteome</keyword>
<comment type="cofactor">
    <cofactor evidence="5">
        <name>Zn(2+)</name>
        <dbReference type="ChEBI" id="CHEBI:29105"/>
    </cofactor>
    <text evidence="5">Binds 1 zinc ion per subunit.</text>
</comment>
<dbReference type="Pfam" id="PF01641">
    <property type="entry name" value="SelR"/>
    <property type="match status" value="1"/>
</dbReference>
<dbReference type="NCBIfam" id="TIGR00357">
    <property type="entry name" value="peptide-methionine (R)-S-oxide reductase MsrB"/>
    <property type="match status" value="1"/>
</dbReference>
<sequence length="146" mass="16063">MVSNFPKSKPNSEWRTLLSPSQYAILREKATERPYTDPTLSSASTTPSVGTYHCAACDTPLYNSSTKFNSGCGWPSFYQALPGALVLYEDHSHGMERIEMCCAGCDGHLGHIFKGEGYGNPVDERHCVNSISLKFVEEPVPVSKKL</sequence>
<keyword evidence="2 5" id="KW-0479">Metal-binding</keyword>
<dbReference type="Gene3D" id="2.170.150.20">
    <property type="entry name" value="Peptide methionine sulfoxide reductase"/>
    <property type="match status" value="1"/>
</dbReference>
<dbReference type="Proteomes" id="UP000774326">
    <property type="component" value="Unassembled WGS sequence"/>
</dbReference>
<gene>
    <name evidence="7" type="ORF">WICPIJ_004659</name>
</gene>
<comment type="catalytic activity">
    <reaction evidence="5">
        <text>L-methionyl-[protein] + [thioredoxin]-disulfide + H2O = L-methionyl-(R)-S-oxide-[protein] + [thioredoxin]-dithiol</text>
        <dbReference type="Rhea" id="RHEA:24164"/>
        <dbReference type="Rhea" id="RHEA-COMP:10698"/>
        <dbReference type="Rhea" id="RHEA-COMP:10700"/>
        <dbReference type="Rhea" id="RHEA-COMP:12313"/>
        <dbReference type="Rhea" id="RHEA-COMP:12314"/>
        <dbReference type="ChEBI" id="CHEBI:15377"/>
        <dbReference type="ChEBI" id="CHEBI:16044"/>
        <dbReference type="ChEBI" id="CHEBI:29950"/>
        <dbReference type="ChEBI" id="CHEBI:45764"/>
        <dbReference type="ChEBI" id="CHEBI:50058"/>
        <dbReference type="EC" id="1.8.4.12"/>
    </reaction>
</comment>
<evidence type="ECO:0000256" key="3">
    <source>
        <dbReference type="ARBA" id="ARBA00022833"/>
    </source>
</evidence>
<dbReference type="GO" id="GO:0033743">
    <property type="term" value="F:peptide-methionine (R)-S-oxide reductase activity"/>
    <property type="evidence" value="ECO:0007669"/>
    <property type="project" value="UniProtKB-EC"/>
</dbReference>
<keyword evidence="4 5" id="KW-0560">Oxidoreductase</keyword>
<keyword evidence="3 5" id="KW-0862">Zinc</keyword>
<evidence type="ECO:0000313" key="7">
    <source>
        <dbReference type="EMBL" id="KAH3684383.1"/>
    </source>
</evidence>
<comment type="similarity">
    <text evidence="1 5">Belongs to the MsrB Met sulfoxide reductase family.</text>
</comment>
<evidence type="ECO:0000256" key="4">
    <source>
        <dbReference type="ARBA" id="ARBA00023002"/>
    </source>
</evidence>
<dbReference type="EMBL" id="JAEUBG010002548">
    <property type="protein sequence ID" value="KAH3684383.1"/>
    <property type="molecule type" value="Genomic_DNA"/>
</dbReference>
<dbReference type="AlphaFoldDB" id="A0A9P8Q5B6"/>
<organism evidence="7 8">
    <name type="scientific">Wickerhamomyces pijperi</name>
    <name type="common">Yeast</name>
    <name type="synonym">Pichia pijperi</name>
    <dbReference type="NCBI Taxonomy" id="599730"/>
    <lineage>
        <taxon>Eukaryota</taxon>
        <taxon>Fungi</taxon>
        <taxon>Dikarya</taxon>
        <taxon>Ascomycota</taxon>
        <taxon>Saccharomycotina</taxon>
        <taxon>Saccharomycetes</taxon>
        <taxon>Phaffomycetales</taxon>
        <taxon>Wickerhamomycetaceae</taxon>
        <taxon>Wickerhamomyces</taxon>
    </lineage>
</organism>
<dbReference type="EC" id="1.8.4.12" evidence="5"/>
<protein>
    <recommendedName>
        <fullName evidence="5">Peptide-methionine (R)-S-oxide reductase</fullName>
        <ecNumber evidence="5">1.8.4.12</ecNumber>
    </recommendedName>
</protein>
<feature type="domain" description="MsrB" evidence="6">
    <location>
        <begin position="11"/>
        <end position="138"/>
    </location>
</feature>
<evidence type="ECO:0000256" key="2">
    <source>
        <dbReference type="ARBA" id="ARBA00022723"/>
    </source>
</evidence>
<accession>A0A9P8Q5B6</accession>
<comment type="caution">
    <text evidence="7">The sequence shown here is derived from an EMBL/GenBank/DDBJ whole genome shotgun (WGS) entry which is preliminary data.</text>
</comment>
<dbReference type="PANTHER" id="PTHR46081:SF8">
    <property type="entry name" value="PEPTIDE METHIONINE SULFOXIDE REDUCTASE 2"/>
    <property type="match status" value="1"/>
</dbReference>
<name>A0A9P8Q5B6_WICPI</name>
<dbReference type="GO" id="GO:0030091">
    <property type="term" value="P:protein repair"/>
    <property type="evidence" value="ECO:0007669"/>
    <property type="project" value="InterPro"/>
</dbReference>
<evidence type="ECO:0000256" key="1">
    <source>
        <dbReference type="ARBA" id="ARBA00007174"/>
    </source>
</evidence>
<evidence type="ECO:0000256" key="5">
    <source>
        <dbReference type="RuleBase" id="RU365044"/>
    </source>
</evidence>
<dbReference type="PANTHER" id="PTHR46081">
    <property type="entry name" value="PEPTIDE METHIONINE SULFOXIDE REDUCTASE 2"/>
    <property type="match status" value="1"/>
</dbReference>
<dbReference type="SUPFAM" id="SSF51316">
    <property type="entry name" value="Mss4-like"/>
    <property type="match status" value="1"/>
</dbReference>
<reference evidence="7" key="2">
    <citation type="submission" date="2021-01" db="EMBL/GenBank/DDBJ databases">
        <authorList>
            <person name="Schikora-Tamarit M.A."/>
        </authorList>
    </citation>
    <scope>NUCLEOTIDE SEQUENCE</scope>
    <source>
        <strain evidence="7">CBS2887</strain>
    </source>
</reference>
<evidence type="ECO:0000259" key="6">
    <source>
        <dbReference type="PROSITE" id="PS51790"/>
    </source>
</evidence>
<reference evidence="7" key="1">
    <citation type="journal article" date="2021" name="Open Biol.">
        <title>Shared evolutionary footprints suggest mitochondrial oxidative damage underlies multiple complex I losses in fungi.</title>
        <authorList>
            <person name="Schikora-Tamarit M.A."/>
            <person name="Marcet-Houben M."/>
            <person name="Nosek J."/>
            <person name="Gabaldon T."/>
        </authorList>
    </citation>
    <scope>NUCLEOTIDE SEQUENCE</scope>
    <source>
        <strain evidence="7">CBS2887</strain>
    </source>
</reference>
<proteinExistence type="inferred from homology"/>
<dbReference type="GO" id="GO:0046872">
    <property type="term" value="F:metal ion binding"/>
    <property type="evidence" value="ECO:0007669"/>
    <property type="project" value="UniProtKB-KW"/>
</dbReference>
<evidence type="ECO:0000313" key="8">
    <source>
        <dbReference type="Proteomes" id="UP000774326"/>
    </source>
</evidence>
<dbReference type="InterPro" id="IPR011057">
    <property type="entry name" value="Mss4-like_sf"/>
</dbReference>
<dbReference type="InterPro" id="IPR002579">
    <property type="entry name" value="Met_Sox_Rdtase_MsrB_dom"/>
</dbReference>
<dbReference type="PROSITE" id="PS51790">
    <property type="entry name" value="MSRB"/>
    <property type="match status" value="1"/>
</dbReference>
<dbReference type="GO" id="GO:0006979">
    <property type="term" value="P:response to oxidative stress"/>
    <property type="evidence" value="ECO:0007669"/>
    <property type="project" value="InterPro"/>
</dbReference>
<dbReference type="OrthoDB" id="44061at2759"/>
<dbReference type="InterPro" id="IPR028427">
    <property type="entry name" value="Met_Sox_Rdtase_MsrB"/>
</dbReference>